<organism evidence="1 2">
    <name type="scientific">Methanothermobacter wolfeii</name>
    <name type="common">Methanobacterium wolfei</name>
    <dbReference type="NCBI Taxonomy" id="145261"/>
    <lineage>
        <taxon>Archaea</taxon>
        <taxon>Methanobacteriati</taxon>
        <taxon>Methanobacteriota</taxon>
        <taxon>Methanomada group</taxon>
        <taxon>Methanobacteria</taxon>
        <taxon>Methanobacteriales</taxon>
        <taxon>Methanobacteriaceae</taxon>
        <taxon>Methanothermobacter</taxon>
    </lineage>
</organism>
<dbReference type="EMBL" id="JAXUHJ010000005">
    <property type="protein sequence ID" value="MEJ8542302.1"/>
    <property type="molecule type" value="Genomic_DNA"/>
</dbReference>
<proteinExistence type="predicted"/>
<evidence type="ECO:0000313" key="1">
    <source>
        <dbReference type="EMBL" id="MEJ8542302.1"/>
    </source>
</evidence>
<protein>
    <submittedName>
        <fullName evidence="1">Uncharacterized protein</fullName>
    </submittedName>
</protein>
<sequence>MNTGPNQYLIQIRVRNDALTTANNVTANLTFTTANPYINLAQNETAIKYLGDIPPGVTVDVFYLWR</sequence>
<dbReference type="Proteomes" id="UP001369247">
    <property type="component" value="Unassembled WGS sequence"/>
</dbReference>
<evidence type="ECO:0000313" key="2">
    <source>
        <dbReference type="Proteomes" id="UP001369247"/>
    </source>
</evidence>
<gene>
    <name evidence="1" type="ORF">U2150_02160</name>
</gene>
<reference evidence="1 2" key="1">
    <citation type="submission" date="2023-12" db="EMBL/GenBank/DDBJ databases">
        <title>Phenotypic and Genomic Characterization of Methanothermobacter wolfeii Strain BSEL, a CO2-Capturing Archaeon with Minimal Nutrient Requirements.</title>
        <authorList>
            <person name="Ale Enriquez F."/>
            <person name="Ahring B.K."/>
        </authorList>
    </citation>
    <scope>NUCLEOTIDE SEQUENCE [LARGE SCALE GENOMIC DNA]</scope>
    <source>
        <strain evidence="1 2">BSEL-1</strain>
    </source>
</reference>
<accession>A0ABU8TTC8</accession>
<name>A0ABU8TTC8_METWO</name>
<keyword evidence="2" id="KW-1185">Reference proteome</keyword>
<comment type="caution">
    <text evidence="1">The sequence shown here is derived from an EMBL/GenBank/DDBJ whole genome shotgun (WGS) entry which is preliminary data.</text>
</comment>
<dbReference type="RefSeq" id="WP_340222319.1">
    <property type="nucleotide sequence ID" value="NZ_JAXUHJ010000005.1"/>
</dbReference>